<dbReference type="Proteomes" id="UP000500801">
    <property type="component" value="Chromosome"/>
</dbReference>
<name>A0AAE7CXL8_9GAMM</name>
<dbReference type="InterPro" id="IPR013686">
    <property type="entry name" value="Polypept-transport_assoc_ShlB"/>
</dbReference>
<evidence type="ECO:0000256" key="1">
    <source>
        <dbReference type="ARBA" id="ARBA00004442"/>
    </source>
</evidence>
<dbReference type="FunFam" id="2.40.160.50:FF:000009">
    <property type="entry name" value="Putative hemolysin activator protein"/>
    <property type="match status" value="1"/>
</dbReference>
<dbReference type="GO" id="GO:0009279">
    <property type="term" value="C:cell outer membrane"/>
    <property type="evidence" value="ECO:0007669"/>
    <property type="project" value="UniProtKB-SubCell"/>
</dbReference>
<reference evidence="12 13" key="1">
    <citation type="submission" date="2018-11" db="EMBL/GenBank/DDBJ databases">
        <title>Complete genome sequence of Dickeya zeae strain CE1 infecting Canna edulis Ker-Gawl. in China.</title>
        <authorList>
            <person name="Zhang J."/>
            <person name="Lin B."/>
            <person name="Shen H."/>
            <person name="Jiang S."/>
            <person name="Pu X."/>
            <person name="Sun D."/>
        </authorList>
    </citation>
    <scope>NUCLEOTIDE SEQUENCE [LARGE SCALE GENOMIC DNA]</scope>
    <source>
        <strain evidence="12 13">CE1</strain>
    </source>
</reference>
<dbReference type="PROSITE" id="PS51779">
    <property type="entry name" value="POTRA"/>
    <property type="match status" value="1"/>
</dbReference>
<evidence type="ECO:0000313" key="12">
    <source>
        <dbReference type="EMBL" id="QIZ49460.1"/>
    </source>
</evidence>
<evidence type="ECO:0000256" key="6">
    <source>
        <dbReference type="ARBA" id="ARBA00022927"/>
    </source>
</evidence>
<evidence type="ECO:0000256" key="10">
    <source>
        <dbReference type="SAM" id="Phobius"/>
    </source>
</evidence>
<keyword evidence="4" id="KW-1134">Transmembrane beta strand</keyword>
<dbReference type="InterPro" id="IPR027282">
    <property type="entry name" value="TPS"/>
</dbReference>
<feature type="domain" description="POTRA" evidence="11">
    <location>
        <begin position="91"/>
        <end position="167"/>
    </location>
</feature>
<evidence type="ECO:0000256" key="8">
    <source>
        <dbReference type="ARBA" id="ARBA00023136"/>
    </source>
</evidence>
<dbReference type="Pfam" id="PF17287">
    <property type="entry name" value="POTRA_3"/>
    <property type="match status" value="1"/>
</dbReference>
<comment type="subcellular location">
    <subcellularLocation>
        <location evidence="1">Cell outer membrane</location>
    </subcellularLocation>
</comment>
<dbReference type="Gene3D" id="3.10.20.310">
    <property type="entry name" value="membrane protein fhac"/>
    <property type="match status" value="1"/>
</dbReference>
<comment type="similarity">
    <text evidence="2">Belongs to the TPS (TC 1.B.20) family.</text>
</comment>
<evidence type="ECO:0000313" key="13">
    <source>
        <dbReference type="Proteomes" id="UP000500801"/>
    </source>
</evidence>
<dbReference type="PANTHER" id="PTHR34597:SF3">
    <property type="entry name" value="OUTER MEMBRANE TRANSPORTER CDIB"/>
    <property type="match status" value="1"/>
</dbReference>
<dbReference type="PANTHER" id="PTHR34597">
    <property type="entry name" value="SLR1661 PROTEIN"/>
    <property type="match status" value="1"/>
</dbReference>
<evidence type="ECO:0000256" key="7">
    <source>
        <dbReference type="ARBA" id="ARBA00023065"/>
    </source>
</evidence>
<dbReference type="GO" id="GO:0008320">
    <property type="term" value="F:protein transmembrane transporter activity"/>
    <property type="evidence" value="ECO:0007669"/>
    <property type="project" value="TreeGrafter"/>
</dbReference>
<dbReference type="AlphaFoldDB" id="A0AAE7CXL8"/>
<dbReference type="Gene3D" id="2.40.160.50">
    <property type="entry name" value="membrane protein fhac: a member of the omp85/tpsb transporter family"/>
    <property type="match status" value="1"/>
</dbReference>
<dbReference type="InterPro" id="IPR051544">
    <property type="entry name" value="TPS_OM_transporter"/>
</dbReference>
<feature type="transmembrane region" description="Helical" evidence="10">
    <location>
        <begin position="20"/>
        <end position="39"/>
    </location>
</feature>
<protein>
    <submittedName>
        <fullName evidence="12">ShlB/FhaC/HecB family hemolysin secretion/activation protein</fullName>
    </submittedName>
</protein>
<gene>
    <name evidence="12" type="ORF">DWG24_00970</name>
</gene>
<dbReference type="InterPro" id="IPR034746">
    <property type="entry name" value="POTRA"/>
</dbReference>
<evidence type="ECO:0000256" key="3">
    <source>
        <dbReference type="ARBA" id="ARBA00022448"/>
    </source>
</evidence>
<keyword evidence="6" id="KW-0653">Protein transport</keyword>
<evidence type="ECO:0000259" key="11">
    <source>
        <dbReference type="PROSITE" id="PS51779"/>
    </source>
</evidence>
<sequence>MFIDLQGRRRNTACFKQFPLFLKFYFLFSISYCYSALAAEPGAPLEQQSISQQERLRAQEKKLAPVTPDVRFQTSLEEVSGNGFPAEQPCFDIDRVELAGLTSFPSWLPLQRLADTGRGHCLGVTGINLLMSRLQNRLVEYGYVTSRVLAPAQDLKSGTLKLALVAGTIRHVVLTPGSDSYVQLYSALPAHEDNLLNLRDIEQGLENLQRLPTVKADMQIVPGEQPGESDVDISWKQSRHWRVATSLDDSGTRSTGRYQGGMTLFLDNPLSLSDMFYVSATHDLQWRSAQSSQNYTAHYSVPWGYWLAGITTSGYDYHQTIAGINQEYKYSGRSQNLNASLRRVIHRNATQKTSVSYELLTRQTRNYINDTEVEVQRRNSAAWRLGLQHRHYIGQSTLDMAVSYQRGTRWFGALPAPEETFDEGTELSKILQWSSQLEVPFHLLAQPFTYNLQYQQQHSLTRLTPQEQFAIGNRWTVRGFDGERTLNADDGWLVRNELVWTTPLPGQSLYLGVDYGAVDGGGSDTLLGRHLAGGVLGWRGAVKSINYDLFAGIPLSKPDGFNTSPVTIGFTLNWQY</sequence>
<evidence type="ECO:0000256" key="2">
    <source>
        <dbReference type="ARBA" id="ARBA00009055"/>
    </source>
</evidence>
<dbReference type="RefSeq" id="WP_168361193.1">
    <property type="nucleotide sequence ID" value="NZ_CP033622.1"/>
</dbReference>
<keyword evidence="10" id="KW-1133">Transmembrane helix</keyword>
<dbReference type="Pfam" id="PF08479">
    <property type="entry name" value="POTRA_2"/>
    <property type="match status" value="1"/>
</dbReference>
<evidence type="ECO:0000256" key="4">
    <source>
        <dbReference type="ARBA" id="ARBA00022452"/>
    </source>
</evidence>
<evidence type="ECO:0000256" key="9">
    <source>
        <dbReference type="ARBA" id="ARBA00023237"/>
    </source>
</evidence>
<dbReference type="GO" id="GO:0098046">
    <property type="term" value="C:type V protein secretion system complex"/>
    <property type="evidence" value="ECO:0007669"/>
    <property type="project" value="TreeGrafter"/>
</dbReference>
<keyword evidence="9" id="KW-0998">Cell outer membrane</keyword>
<organism evidence="12 13">
    <name type="scientific">Dickeya zeae</name>
    <dbReference type="NCBI Taxonomy" id="204042"/>
    <lineage>
        <taxon>Bacteria</taxon>
        <taxon>Pseudomonadati</taxon>
        <taxon>Pseudomonadota</taxon>
        <taxon>Gammaproteobacteria</taxon>
        <taxon>Enterobacterales</taxon>
        <taxon>Pectobacteriaceae</taxon>
        <taxon>Dickeya</taxon>
    </lineage>
</organism>
<keyword evidence="7" id="KW-0406">Ion transport</keyword>
<keyword evidence="8 10" id="KW-0472">Membrane</keyword>
<dbReference type="Pfam" id="PF03865">
    <property type="entry name" value="ShlB"/>
    <property type="match status" value="1"/>
</dbReference>
<dbReference type="InterPro" id="IPR035251">
    <property type="entry name" value="ShlB_POTRA"/>
</dbReference>
<evidence type="ECO:0000256" key="5">
    <source>
        <dbReference type="ARBA" id="ARBA00022692"/>
    </source>
</evidence>
<dbReference type="GO" id="GO:0006811">
    <property type="term" value="P:monoatomic ion transport"/>
    <property type="evidence" value="ECO:0007669"/>
    <property type="project" value="UniProtKB-KW"/>
</dbReference>
<dbReference type="PIRSF" id="PIRSF029745">
    <property type="entry name" value="FhaC"/>
    <property type="match status" value="1"/>
</dbReference>
<proteinExistence type="inferred from homology"/>
<dbReference type="InterPro" id="IPR005565">
    <property type="entry name" value="Hemolysn_activator_HlyB_C"/>
</dbReference>
<accession>A0AAE7CXL8</accession>
<keyword evidence="5 10" id="KW-0812">Transmembrane</keyword>
<dbReference type="EMBL" id="CP033622">
    <property type="protein sequence ID" value="QIZ49460.1"/>
    <property type="molecule type" value="Genomic_DNA"/>
</dbReference>
<dbReference type="GO" id="GO:0046819">
    <property type="term" value="P:protein secretion by the type V secretion system"/>
    <property type="evidence" value="ECO:0007669"/>
    <property type="project" value="TreeGrafter"/>
</dbReference>
<keyword evidence="3" id="KW-0813">Transport</keyword>